<gene>
    <name evidence="1" type="ORF">FLP_10735</name>
</gene>
<accession>A0ABX2XGV1</accession>
<evidence type="ECO:0000313" key="2">
    <source>
        <dbReference type="Proteomes" id="UP000093343"/>
    </source>
</evidence>
<organism evidence="1 2">
    <name type="scientific">Flavobacterium piscis</name>
    <dbReference type="NCBI Taxonomy" id="1114874"/>
    <lineage>
        <taxon>Bacteria</taxon>
        <taxon>Pseudomonadati</taxon>
        <taxon>Bacteroidota</taxon>
        <taxon>Flavobacteriia</taxon>
        <taxon>Flavobacteriales</taxon>
        <taxon>Flavobacteriaceae</taxon>
        <taxon>Flavobacterium</taxon>
    </lineage>
</organism>
<sequence>MKMMNNNYPLEWLDTLILVHFNPDKTDVNRLTEVELAVISEHAVKESSRIQVRIKNEIFDLRRKRQIRLLVRKYHSMLIFLLDTIVDSHKCSAFQKPLLAATAAVVVKCLDDLLSFLEKRFSSYLSLDERVPITYLLVSRKELQLKLKSLKKRKVENMEVQQVLNVVIRELELSLSMQDRNRITFRQLLYERTLLNELEQASILEAHGLFSMLDHVLIGLNFNSGAYIDLLAQRLVSKLVTEQELSEKLSLLSYYRKEFNQIYSNEKLFFKAGTQHLKTVLGNWFVHETQYLERQVELLAVSLKESVPQDKKENKLECDLSADQIAIILRAADEARVVKSRSMSLVFQRIVPHLSTAFKRDLSYHSVRSKSYNAEENDKNIAIMTLEKMIKKIRSY</sequence>
<evidence type="ECO:0000313" key="1">
    <source>
        <dbReference type="EMBL" id="OCB73189.1"/>
    </source>
</evidence>
<proteinExistence type="predicted"/>
<keyword evidence="2" id="KW-1185">Reference proteome</keyword>
<name>A0ABX2XGV1_9FLAO</name>
<dbReference type="EMBL" id="LVEN01000027">
    <property type="protein sequence ID" value="OCB73189.1"/>
    <property type="molecule type" value="Genomic_DNA"/>
</dbReference>
<reference evidence="2" key="1">
    <citation type="submission" date="2016-03" db="EMBL/GenBank/DDBJ databases">
        <title>Draft genome sequence of Paenibacillus glacialis DSM 22343.</title>
        <authorList>
            <person name="Shin S.-K."/>
            <person name="Yi H."/>
        </authorList>
    </citation>
    <scope>NUCLEOTIDE SEQUENCE [LARGE SCALE GENOMIC DNA]</scope>
    <source>
        <strain evidence="2">CCUG 60099</strain>
    </source>
</reference>
<comment type="caution">
    <text evidence="1">The sequence shown here is derived from an EMBL/GenBank/DDBJ whole genome shotgun (WGS) entry which is preliminary data.</text>
</comment>
<protein>
    <submittedName>
        <fullName evidence="1">Uncharacterized protein</fullName>
    </submittedName>
</protein>
<dbReference type="Proteomes" id="UP000093343">
    <property type="component" value="Unassembled WGS sequence"/>
</dbReference>
<dbReference type="RefSeq" id="WP_083195844.1">
    <property type="nucleotide sequence ID" value="NZ_LVEN01000027.1"/>
</dbReference>